<accession>A0A168LCB1</accession>
<dbReference type="Proteomes" id="UP000078561">
    <property type="component" value="Unassembled WGS sequence"/>
</dbReference>
<name>A0A168LCB1_ABSGL</name>
<keyword evidence="2" id="KW-1185">Reference proteome</keyword>
<evidence type="ECO:0000313" key="2">
    <source>
        <dbReference type="Proteomes" id="UP000078561"/>
    </source>
</evidence>
<sequence>MDWLETLVEIGIQPLHERRAATSLPCGVPEYTILSLGVGGMGRTLIRFQPSLQYGMPLMIGRAALVTMEITACYNNGIDDAWDDDGGDDASAS</sequence>
<dbReference type="AlphaFoldDB" id="A0A168LCB1"/>
<organism evidence="1">
    <name type="scientific">Absidia glauca</name>
    <name type="common">Pin mould</name>
    <dbReference type="NCBI Taxonomy" id="4829"/>
    <lineage>
        <taxon>Eukaryota</taxon>
        <taxon>Fungi</taxon>
        <taxon>Fungi incertae sedis</taxon>
        <taxon>Mucoromycota</taxon>
        <taxon>Mucoromycotina</taxon>
        <taxon>Mucoromycetes</taxon>
        <taxon>Mucorales</taxon>
        <taxon>Cunninghamellaceae</taxon>
        <taxon>Absidia</taxon>
    </lineage>
</organism>
<reference evidence="1" key="1">
    <citation type="submission" date="2016-04" db="EMBL/GenBank/DDBJ databases">
        <authorList>
            <person name="Evans L.H."/>
            <person name="Alamgir A."/>
            <person name="Owens N."/>
            <person name="Weber N.D."/>
            <person name="Virtaneva K."/>
            <person name="Barbian K."/>
            <person name="Babar A."/>
            <person name="Rosenke K."/>
        </authorList>
    </citation>
    <scope>NUCLEOTIDE SEQUENCE [LARGE SCALE GENOMIC DNA]</scope>
    <source>
        <strain evidence="1">CBS 101.48</strain>
    </source>
</reference>
<dbReference type="EMBL" id="LT551144">
    <property type="protein sequence ID" value="SAL96507.1"/>
    <property type="molecule type" value="Genomic_DNA"/>
</dbReference>
<dbReference type="InParanoid" id="A0A168LCB1"/>
<proteinExistence type="predicted"/>
<evidence type="ECO:0000313" key="1">
    <source>
        <dbReference type="EMBL" id="SAL96507.1"/>
    </source>
</evidence>
<gene>
    <name evidence="1" type="primary">ABSGL_01920.1 scaffold 2540</name>
</gene>
<protein>
    <submittedName>
        <fullName evidence="1">Uncharacterized protein</fullName>
    </submittedName>
</protein>